<gene>
    <name evidence="2" type="ORF">CJP16_11535</name>
</gene>
<dbReference type="Proteomes" id="UP000233467">
    <property type="component" value="Unassembled WGS sequence"/>
</dbReference>
<sequence>MTYTNYHIRRDRQHATVLVDDVTTLPVLFGTIYLLNKLSMTRFSTQRNDLISIRFFYNFWLKTQGETFDNFFHRSSFDIASCIPELDNLFHYLLSKQHITDDNAPLTESSFSKVNAVTHMHKSTCCAHIKNVAKFLNYLNTRYMCVKYQSLSPFEANTNYRSNHQRLKNKVKEFNRLGPSKNTPAIRYKSISYQQHLELNDLLLPSTPAFVDPETGEIFEAQINPTNPFKTNFLQFRNYLIHRLMFQYGLRVGEVLLLTIDAFGVSQPNSHNQVEYLLTVQNLPDGVDDPRRKPLTLKTPSSCRVIKLEINDYHYLVIYKEQYRNSNSRKIDHQFLITTGRGTFQPLGYAAIRKIYRCIDSAYIKTHPSLRNKNPLTDMVELTPHVGRHTWAYLTLEYIYNNLLEEELRLSRDYGLEGRIKGLLDAAAEQLRLLGGWEVGSRMPYKYARRFVEKLANENNLKRIQQEKLVAEKFRKDQQISISPPLIE</sequence>
<name>A0A2N3IYG6_AERSO</name>
<evidence type="ECO:0000313" key="2">
    <source>
        <dbReference type="EMBL" id="PKQ77795.1"/>
    </source>
</evidence>
<evidence type="ECO:0000256" key="1">
    <source>
        <dbReference type="ARBA" id="ARBA00023172"/>
    </source>
</evidence>
<dbReference type="SUPFAM" id="SSF56349">
    <property type="entry name" value="DNA breaking-rejoining enzymes"/>
    <property type="match status" value="1"/>
</dbReference>
<evidence type="ECO:0000313" key="3">
    <source>
        <dbReference type="Proteomes" id="UP000233467"/>
    </source>
</evidence>
<dbReference type="Gene3D" id="1.10.443.10">
    <property type="entry name" value="Intergrase catalytic core"/>
    <property type="match status" value="1"/>
</dbReference>
<comment type="caution">
    <text evidence="2">The sequence shown here is derived from an EMBL/GenBank/DDBJ whole genome shotgun (WGS) entry which is preliminary data.</text>
</comment>
<reference evidence="2 3" key="1">
    <citation type="journal article" date="2017" name="Front. Microbiol.">
        <title>Strong Genomic and Phenotypic Heterogeneity in the Aeromonas sobria Species Complex.</title>
        <authorList>
            <person name="Gauthier J."/>
            <person name="Vincent A.T."/>
            <person name="Charette S.J."/>
            <person name="Derome N."/>
        </authorList>
    </citation>
    <scope>NUCLEOTIDE SEQUENCE [LARGE SCALE GENOMIC DNA]</scope>
    <source>
        <strain evidence="2 3">TM18</strain>
    </source>
</reference>
<accession>A0A2N3IYG6</accession>
<dbReference type="RefSeq" id="WP_101324794.1">
    <property type="nucleotide sequence ID" value="NZ_NQML01000060.1"/>
</dbReference>
<keyword evidence="3" id="KW-1185">Reference proteome</keyword>
<protein>
    <recommendedName>
        <fullName evidence="4">Integrase</fullName>
    </recommendedName>
</protein>
<organism evidence="2 3">
    <name type="scientific">Aeromonas sobria</name>
    <dbReference type="NCBI Taxonomy" id="646"/>
    <lineage>
        <taxon>Bacteria</taxon>
        <taxon>Pseudomonadati</taxon>
        <taxon>Pseudomonadota</taxon>
        <taxon>Gammaproteobacteria</taxon>
        <taxon>Aeromonadales</taxon>
        <taxon>Aeromonadaceae</taxon>
        <taxon>Aeromonas</taxon>
    </lineage>
</organism>
<proteinExistence type="predicted"/>
<dbReference type="InterPro" id="IPR011010">
    <property type="entry name" value="DNA_brk_join_enz"/>
</dbReference>
<keyword evidence="1" id="KW-0233">DNA recombination</keyword>
<dbReference type="GO" id="GO:0003677">
    <property type="term" value="F:DNA binding"/>
    <property type="evidence" value="ECO:0007669"/>
    <property type="project" value="InterPro"/>
</dbReference>
<dbReference type="EMBL" id="NQMM01000031">
    <property type="protein sequence ID" value="PKQ77795.1"/>
    <property type="molecule type" value="Genomic_DNA"/>
</dbReference>
<dbReference type="GO" id="GO:0015074">
    <property type="term" value="P:DNA integration"/>
    <property type="evidence" value="ECO:0007669"/>
    <property type="project" value="InterPro"/>
</dbReference>
<dbReference type="GO" id="GO:0006310">
    <property type="term" value="P:DNA recombination"/>
    <property type="evidence" value="ECO:0007669"/>
    <property type="project" value="UniProtKB-KW"/>
</dbReference>
<evidence type="ECO:0008006" key="4">
    <source>
        <dbReference type="Google" id="ProtNLM"/>
    </source>
</evidence>
<dbReference type="AlphaFoldDB" id="A0A2N3IYG6"/>
<dbReference type="InterPro" id="IPR013762">
    <property type="entry name" value="Integrase-like_cat_sf"/>
</dbReference>